<keyword evidence="5 8" id="KW-0646">Protease inhibitor</keyword>
<feature type="signal peptide" evidence="9">
    <location>
        <begin position="1"/>
        <end position="25"/>
    </location>
</feature>
<organism evidence="11 12">
    <name type="scientific">Streptomyces fragilis</name>
    <dbReference type="NCBI Taxonomy" id="67301"/>
    <lineage>
        <taxon>Bacteria</taxon>
        <taxon>Bacillati</taxon>
        <taxon>Actinomycetota</taxon>
        <taxon>Actinomycetes</taxon>
        <taxon>Kitasatosporales</taxon>
        <taxon>Streptomycetaceae</taxon>
        <taxon>Streptomyces</taxon>
    </lineage>
</organism>
<keyword evidence="9" id="KW-0732">Signal</keyword>
<evidence type="ECO:0000256" key="8">
    <source>
        <dbReference type="RuleBase" id="RU003471"/>
    </source>
</evidence>
<evidence type="ECO:0000256" key="2">
    <source>
        <dbReference type="ARBA" id="ARBA00010472"/>
    </source>
</evidence>
<dbReference type="InterPro" id="IPR000691">
    <property type="entry name" value="Prot_inh_I16_SSI"/>
</dbReference>
<dbReference type="EMBL" id="JBEZUR010000016">
    <property type="protein sequence ID" value="MEU3555164.1"/>
    <property type="molecule type" value="Genomic_DNA"/>
</dbReference>
<feature type="chain" id="PRO_5046632563" evidence="9">
    <location>
        <begin position="26"/>
        <end position="143"/>
    </location>
</feature>
<reference evidence="11 12" key="1">
    <citation type="submission" date="2024-06" db="EMBL/GenBank/DDBJ databases">
        <title>The Natural Products Discovery Center: Release of the First 8490 Sequenced Strains for Exploring Actinobacteria Biosynthetic Diversity.</title>
        <authorList>
            <person name="Kalkreuter E."/>
            <person name="Kautsar S.A."/>
            <person name="Yang D."/>
            <person name="Bader C.D."/>
            <person name="Teijaro C.N."/>
            <person name="Fluegel L."/>
            <person name="Davis C.M."/>
            <person name="Simpson J.R."/>
            <person name="Lauterbach L."/>
            <person name="Steele A.D."/>
            <person name="Gui C."/>
            <person name="Meng S."/>
            <person name="Li G."/>
            <person name="Viehrig K."/>
            <person name="Ye F."/>
            <person name="Su P."/>
            <person name="Kiefer A.F."/>
            <person name="Nichols A."/>
            <person name="Cepeda A.J."/>
            <person name="Yan W."/>
            <person name="Fan B."/>
            <person name="Jiang Y."/>
            <person name="Adhikari A."/>
            <person name="Zheng C.-J."/>
            <person name="Schuster L."/>
            <person name="Cowan T.M."/>
            <person name="Smanski M.J."/>
            <person name="Chevrette M.G."/>
            <person name="De Carvalho L.P.S."/>
            <person name="Shen B."/>
        </authorList>
    </citation>
    <scope>NUCLEOTIDE SEQUENCE [LARGE SCALE GENOMIC DNA]</scope>
    <source>
        <strain evidence="11 12">NPDC038104</strain>
    </source>
</reference>
<protein>
    <submittedName>
        <fullName evidence="11">SSI family serine proteinase inhibitor</fullName>
    </submittedName>
</protein>
<dbReference type="RefSeq" id="WP_159105586.1">
    <property type="nucleotide sequence ID" value="NZ_BEVZ01000002.1"/>
</dbReference>
<dbReference type="InterPro" id="IPR036819">
    <property type="entry name" value="Subtilisin_inhibitor-like_sf"/>
</dbReference>
<evidence type="ECO:0000256" key="4">
    <source>
        <dbReference type="ARBA" id="ARBA00022525"/>
    </source>
</evidence>
<evidence type="ECO:0000313" key="11">
    <source>
        <dbReference type="EMBL" id="MEU3555164.1"/>
    </source>
</evidence>
<keyword evidence="7" id="KW-1015">Disulfide bond</keyword>
<keyword evidence="12" id="KW-1185">Reference proteome</keyword>
<dbReference type="PRINTS" id="PR00294">
    <property type="entry name" value="SSBTLNINHBTR"/>
</dbReference>
<name>A0ABV2YHG9_9ACTN</name>
<evidence type="ECO:0000256" key="6">
    <source>
        <dbReference type="ARBA" id="ARBA00022900"/>
    </source>
</evidence>
<dbReference type="Pfam" id="PF00720">
    <property type="entry name" value="SSI"/>
    <property type="match status" value="1"/>
</dbReference>
<feature type="domain" description="Subtilisin inhibitor" evidence="10">
    <location>
        <begin position="44"/>
        <end position="129"/>
    </location>
</feature>
<dbReference type="Gene3D" id="3.30.350.10">
    <property type="entry name" value="Subtilisin inhibitor-like"/>
    <property type="match status" value="1"/>
</dbReference>
<gene>
    <name evidence="11" type="ORF">AB0E65_13255</name>
</gene>
<keyword evidence="6 8" id="KW-0722">Serine protease inhibitor</keyword>
<keyword evidence="4" id="KW-0964">Secreted</keyword>
<comment type="similarity">
    <text evidence="2 8">Belongs to the protease inhibitor I16 (SSI) family.</text>
</comment>
<evidence type="ECO:0000256" key="5">
    <source>
        <dbReference type="ARBA" id="ARBA00022690"/>
    </source>
</evidence>
<comment type="subunit">
    <text evidence="3">Homodimer.</text>
</comment>
<evidence type="ECO:0000256" key="7">
    <source>
        <dbReference type="ARBA" id="ARBA00023157"/>
    </source>
</evidence>
<dbReference type="Proteomes" id="UP001550850">
    <property type="component" value="Unassembled WGS sequence"/>
</dbReference>
<proteinExistence type="inferred from homology"/>
<dbReference type="SUPFAM" id="SSF55399">
    <property type="entry name" value="Subtilisin inhibitor"/>
    <property type="match status" value="1"/>
</dbReference>
<evidence type="ECO:0000259" key="10">
    <source>
        <dbReference type="Pfam" id="PF00720"/>
    </source>
</evidence>
<evidence type="ECO:0000256" key="3">
    <source>
        <dbReference type="ARBA" id="ARBA00011738"/>
    </source>
</evidence>
<evidence type="ECO:0000256" key="9">
    <source>
        <dbReference type="SAM" id="SignalP"/>
    </source>
</evidence>
<evidence type="ECO:0000256" key="1">
    <source>
        <dbReference type="ARBA" id="ARBA00004613"/>
    </source>
</evidence>
<evidence type="ECO:0000313" key="12">
    <source>
        <dbReference type="Proteomes" id="UP001550850"/>
    </source>
</evidence>
<sequence length="143" mass="14400">MRKRIGVLLVAGVLATAGSVVPAAAAGSGPASSGASAGAVALSNLTMAKSGSSWGGSLNKQVTLQCEPAGGTHPRPEDACARITAVDGQLDRLPRASGVGCPGVWLPVTVTVTGTWRLQPVSFTRTYGNDCEAAVGSNFVFQF</sequence>
<comment type="caution">
    <text evidence="11">The sequence shown here is derived from an EMBL/GenBank/DDBJ whole genome shotgun (WGS) entry which is preliminary data.</text>
</comment>
<accession>A0ABV2YHG9</accession>
<dbReference type="InterPro" id="IPR023549">
    <property type="entry name" value="Subtilisin_inhibitor"/>
</dbReference>
<comment type="subcellular location">
    <subcellularLocation>
        <location evidence="1">Secreted</location>
    </subcellularLocation>
</comment>